<evidence type="ECO:0000256" key="1">
    <source>
        <dbReference type="SAM" id="MobiDB-lite"/>
    </source>
</evidence>
<evidence type="ECO:0000313" key="2">
    <source>
        <dbReference type="EMBL" id="CAB4818734.1"/>
    </source>
</evidence>
<dbReference type="EMBL" id="CAFAAY010000074">
    <property type="protein sequence ID" value="CAB4818734.1"/>
    <property type="molecule type" value="Genomic_DNA"/>
</dbReference>
<accession>A0A6J6ZDH3</accession>
<reference evidence="2" key="1">
    <citation type="submission" date="2020-05" db="EMBL/GenBank/DDBJ databases">
        <authorList>
            <person name="Chiriac C."/>
            <person name="Salcher M."/>
            <person name="Ghai R."/>
            <person name="Kavagutti S V."/>
        </authorList>
    </citation>
    <scope>NUCLEOTIDE SEQUENCE</scope>
</reference>
<sequence length="108" mass="11593">MKKKSRPISKIGANESRNDTKIDCDGTSTVQPFEGGLPVSASMTVGSWRTTYEATTLLAPLIVLPDFKSSLSFCSLSISTAESTSDFEIASKACEVLICVYSFPAFVI</sequence>
<proteinExistence type="predicted"/>
<protein>
    <submittedName>
        <fullName evidence="2">Unannotated protein</fullName>
    </submittedName>
</protein>
<organism evidence="2">
    <name type="scientific">freshwater metagenome</name>
    <dbReference type="NCBI Taxonomy" id="449393"/>
    <lineage>
        <taxon>unclassified sequences</taxon>
        <taxon>metagenomes</taxon>
        <taxon>ecological metagenomes</taxon>
    </lineage>
</organism>
<dbReference type="AlphaFoldDB" id="A0A6J6ZDH3"/>
<feature type="region of interest" description="Disordered" evidence="1">
    <location>
        <begin position="1"/>
        <end position="20"/>
    </location>
</feature>
<name>A0A6J6ZDH3_9ZZZZ</name>
<evidence type="ECO:0000313" key="3">
    <source>
        <dbReference type="EMBL" id="CAB4886429.1"/>
    </source>
</evidence>
<dbReference type="EMBL" id="CAFBLY010000122">
    <property type="protein sequence ID" value="CAB4886429.1"/>
    <property type="molecule type" value="Genomic_DNA"/>
</dbReference>
<gene>
    <name evidence="2" type="ORF">UFOPK3124_00924</name>
    <name evidence="3" type="ORF">UFOPK3480_01071</name>
</gene>